<evidence type="ECO:0000313" key="2">
    <source>
        <dbReference type="Proteomes" id="UP001596175"/>
    </source>
</evidence>
<dbReference type="InterPro" id="IPR011051">
    <property type="entry name" value="RmlC_Cupin_sf"/>
</dbReference>
<gene>
    <name evidence="1" type="ORF">ACFPK1_25180</name>
</gene>
<evidence type="ECO:0008006" key="3">
    <source>
        <dbReference type="Google" id="ProtNLM"/>
    </source>
</evidence>
<proteinExistence type="predicted"/>
<comment type="caution">
    <text evidence="1">The sequence shown here is derived from an EMBL/GenBank/DDBJ whole genome shotgun (WGS) entry which is preliminary data.</text>
</comment>
<dbReference type="Proteomes" id="UP001596175">
    <property type="component" value="Unassembled WGS sequence"/>
</dbReference>
<sequence>MQDIGIGEVREEVVDGYEVSFLDLREAADMAPLLAGLPDDRCPCPHWGYVTAGELTFTFADRVEVYRAGDAFHTPPGHAPRATAGTSWVMFSPADEVARVNETIQRNMAALQEA</sequence>
<name>A0ABV9ZMN5_9PSEU</name>
<keyword evidence="2" id="KW-1185">Reference proteome</keyword>
<dbReference type="Gene3D" id="2.60.120.10">
    <property type="entry name" value="Jelly Rolls"/>
    <property type="match status" value="1"/>
</dbReference>
<evidence type="ECO:0000313" key="1">
    <source>
        <dbReference type="EMBL" id="MFC5141555.1"/>
    </source>
</evidence>
<protein>
    <recommendedName>
        <fullName evidence="3">Cupin domain-containing protein</fullName>
    </recommendedName>
</protein>
<dbReference type="InterPro" id="IPR014710">
    <property type="entry name" value="RmlC-like_jellyroll"/>
</dbReference>
<dbReference type="EMBL" id="JBHSKG010000016">
    <property type="protein sequence ID" value="MFC5141555.1"/>
    <property type="molecule type" value="Genomic_DNA"/>
</dbReference>
<dbReference type="SUPFAM" id="SSF51182">
    <property type="entry name" value="RmlC-like cupins"/>
    <property type="match status" value="1"/>
</dbReference>
<reference evidence="2" key="1">
    <citation type="journal article" date="2019" name="Int. J. Syst. Evol. Microbiol.">
        <title>The Global Catalogue of Microorganisms (GCM) 10K type strain sequencing project: providing services to taxonomists for standard genome sequencing and annotation.</title>
        <authorList>
            <consortium name="The Broad Institute Genomics Platform"/>
            <consortium name="The Broad Institute Genome Sequencing Center for Infectious Disease"/>
            <person name="Wu L."/>
            <person name="Ma J."/>
        </authorList>
    </citation>
    <scope>NUCLEOTIDE SEQUENCE [LARGE SCALE GENOMIC DNA]</scope>
    <source>
        <strain evidence="2">XZYJ18</strain>
    </source>
</reference>
<organism evidence="1 2">
    <name type="scientific">Actinomycetospora rhizophila</name>
    <dbReference type="NCBI Taxonomy" id="1416876"/>
    <lineage>
        <taxon>Bacteria</taxon>
        <taxon>Bacillati</taxon>
        <taxon>Actinomycetota</taxon>
        <taxon>Actinomycetes</taxon>
        <taxon>Pseudonocardiales</taxon>
        <taxon>Pseudonocardiaceae</taxon>
        <taxon>Actinomycetospora</taxon>
    </lineage>
</organism>
<accession>A0ABV9ZMN5</accession>
<dbReference type="RefSeq" id="WP_378023694.1">
    <property type="nucleotide sequence ID" value="NZ_JBHSKG010000016.1"/>
</dbReference>